<evidence type="ECO:0008006" key="3">
    <source>
        <dbReference type="Google" id="ProtNLM"/>
    </source>
</evidence>
<dbReference type="RefSeq" id="WP_092601132.1">
    <property type="nucleotide sequence ID" value="NZ_FNJR01000006.1"/>
</dbReference>
<dbReference type="AlphaFoldDB" id="A0A1H0U3N0"/>
<evidence type="ECO:0000313" key="2">
    <source>
        <dbReference type="Proteomes" id="UP000199497"/>
    </source>
</evidence>
<name>A0A1H0U3N0_9ACTN</name>
<dbReference type="Proteomes" id="UP000199497">
    <property type="component" value="Unassembled WGS sequence"/>
</dbReference>
<sequence length="377" mass="41172">MAVWSYIIAELIGGEILAELPMQSVRFSRRLNKAGDFRATLPLDDRLAARGLDFYDLTTPARRAIYVLRDDQPQWGGILWTRRYDSESQSMNLQAADWWSYFDHRKVLPIISANPDTDVVAGLQTEYQQLDQNEIARRLVSLAQSHTGGDIGIQLGDTSSAITRDRTYHGYDLKTTGEALSQLSSVIDGPDIRFDVGSDSSGDITRGLLIGEPDLGQSGSPLVFEYGGNLTSYTWPSDGTGMSTRSYAVGDGLEAGTPIAVAEDTSRYAGGWPLLETETGYSSVTSSDVLTEHAEADQQAARLPVVLPTLTVRGDLPPQTGTYDPGDDARVIIRDRFHSRGLDTRMRIVDMDITPDDGGGETTVLTMAPLVEGPDIY</sequence>
<dbReference type="EMBL" id="FNJR01000006">
    <property type="protein sequence ID" value="SDP60578.1"/>
    <property type="molecule type" value="Genomic_DNA"/>
</dbReference>
<dbReference type="OrthoDB" id="3515845at2"/>
<evidence type="ECO:0000313" key="1">
    <source>
        <dbReference type="EMBL" id="SDP60578.1"/>
    </source>
</evidence>
<gene>
    <name evidence="1" type="ORF">SAMN04487905_10616</name>
</gene>
<protein>
    <recommendedName>
        <fullName evidence="3">Virus ReqiPepy6 Gp37-like protein</fullName>
    </recommendedName>
</protein>
<keyword evidence="2" id="KW-1185">Reference proteome</keyword>
<dbReference type="STRING" id="405564.SAMN04487905_10616"/>
<organism evidence="1 2">
    <name type="scientific">Actinopolyspora xinjiangensis</name>
    <dbReference type="NCBI Taxonomy" id="405564"/>
    <lineage>
        <taxon>Bacteria</taxon>
        <taxon>Bacillati</taxon>
        <taxon>Actinomycetota</taxon>
        <taxon>Actinomycetes</taxon>
        <taxon>Actinopolysporales</taxon>
        <taxon>Actinopolysporaceae</taxon>
        <taxon>Actinopolyspora</taxon>
    </lineage>
</organism>
<proteinExistence type="predicted"/>
<reference evidence="2" key="1">
    <citation type="submission" date="2016-10" db="EMBL/GenBank/DDBJ databases">
        <authorList>
            <person name="Varghese N."/>
            <person name="Submissions S."/>
        </authorList>
    </citation>
    <scope>NUCLEOTIDE SEQUENCE [LARGE SCALE GENOMIC DNA]</scope>
    <source>
        <strain evidence="2">DSM 46732</strain>
    </source>
</reference>
<accession>A0A1H0U3N0</accession>